<feature type="region of interest" description="Disordered" evidence="1">
    <location>
        <begin position="364"/>
        <end position="396"/>
    </location>
</feature>
<feature type="compositionally biased region" description="Basic and acidic residues" evidence="1">
    <location>
        <begin position="64"/>
        <end position="75"/>
    </location>
</feature>
<accession>A0AAD9VIY4</accession>
<reference evidence="2" key="2">
    <citation type="journal article" date="2023" name="Commun. Biol.">
        <title>Intrasexual cuticular hydrocarbon dimorphism in a wasp sheds light on hydrocarbon biosynthesis genes in Hymenoptera.</title>
        <authorList>
            <person name="Moris V.C."/>
            <person name="Podsiadlowski L."/>
            <person name="Martin S."/>
            <person name="Oeyen J.P."/>
            <person name="Donath A."/>
            <person name="Petersen M."/>
            <person name="Wilbrandt J."/>
            <person name="Misof B."/>
            <person name="Liedtke D."/>
            <person name="Thamm M."/>
            <person name="Scheiner R."/>
            <person name="Schmitt T."/>
            <person name="Niehuis O."/>
        </authorList>
    </citation>
    <scope>NUCLEOTIDE SEQUENCE</scope>
    <source>
        <strain evidence="2">GBR_01_08_01A</strain>
    </source>
</reference>
<dbReference type="EMBL" id="JAIFRP010004420">
    <property type="protein sequence ID" value="KAK2575372.1"/>
    <property type="molecule type" value="Genomic_DNA"/>
</dbReference>
<feature type="compositionally biased region" description="Acidic residues" evidence="1">
    <location>
        <begin position="215"/>
        <end position="225"/>
    </location>
</feature>
<feature type="compositionally biased region" description="Polar residues" evidence="1">
    <location>
        <begin position="387"/>
        <end position="396"/>
    </location>
</feature>
<organism evidence="2 3">
    <name type="scientific">Odynerus spinipes</name>
    <dbReference type="NCBI Taxonomy" id="1348599"/>
    <lineage>
        <taxon>Eukaryota</taxon>
        <taxon>Metazoa</taxon>
        <taxon>Ecdysozoa</taxon>
        <taxon>Arthropoda</taxon>
        <taxon>Hexapoda</taxon>
        <taxon>Insecta</taxon>
        <taxon>Pterygota</taxon>
        <taxon>Neoptera</taxon>
        <taxon>Endopterygota</taxon>
        <taxon>Hymenoptera</taxon>
        <taxon>Apocrita</taxon>
        <taxon>Aculeata</taxon>
        <taxon>Vespoidea</taxon>
        <taxon>Vespidae</taxon>
        <taxon>Eumeninae</taxon>
        <taxon>Odynerus</taxon>
    </lineage>
</organism>
<proteinExistence type="predicted"/>
<sequence>MAGREKQEENISEFSKHNEDEISNLIDEETNDINESDDVIYTYPIVTEKKGYMDLTDHRRNYEDMEARAHPERVRNRTPQESMESNEQDDLLERKDDAIVPETFTNENDSNRYTEESTATVPKITEKNKNDEIDVLNVAKENGNVSINSVHENDHLENDSNRTDLRNTPPEEAYIDHMERVIAANALPRRSLVILRDLYTRYATDKRHESTVEETLTETDIDASELSESKTDTPDRLEKAPIDDDYEKSITNPSLKESDNLVQSSLQEILSQSAILTASSIVDDEKSASLENTDFFANNADILTSTPKASGTKRRASSNVENKDKVCDVTSMTIENPFSDFTLQSVKLTSGLGSINIIREENDNEDSSVVKKNDNNNSKATHIDKNLPSSSTLSYRQNPGPLNVSKNVQLSHQQNIPFSGSYESSTQELVCRCPLPETDAASARNNETVPITNRIRRYFLSLLIDYLVPRQPSSTKGKVSRYF</sequence>
<evidence type="ECO:0000256" key="1">
    <source>
        <dbReference type="SAM" id="MobiDB-lite"/>
    </source>
</evidence>
<gene>
    <name evidence="2" type="ORF">KPH14_001039</name>
</gene>
<feature type="region of interest" description="Disordered" evidence="1">
    <location>
        <begin position="64"/>
        <end position="100"/>
    </location>
</feature>
<evidence type="ECO:0000313" key="3">
    <source>
        <dbReference type="Proteomes" id="UP001258017"/>
    </source>
</evidence>
<dbReference type="AlphaFoldDB" id="A0AAD9VIY4"/>
<keyword evidence="3" id="KW-1185">Reference proteome</keyword>
<dbReference type="Proteomes" id="UP001258017">
    <property type="component" value="Unassembled WGS sequence"/>
</dbReference>
<feature type="compositionally biased region" description="Basic and acidic residues" evidence="1">
    <location>
        <begin position="1"/>
        <end position="20"/>
    </location>
</feature>
<feature type="region of interest" description="Disordered" evidence="1">
    <location>
        <begin position="207"/>
        <end position="255"/>
    </location>
</feature>
<reference evidence="2" key="1">
    <citation type="submission" date="2021-08" db="EMBL/GenBank/DDBJ databases">
        <authorList>
            <person name="Misof B."/>
            <person name="Oliver O."/>
            <person name="Podsiadlowski L."/>
            <person name="Donath A."/>
            <person name="Peters R."/>
            <person name="Mayer C."/>
            <person name="Rust J."/>
            <person name="Gunkel S."/>
            <person name="Lesny P."/>
            <person name="Martin S."/>
            <person name="Oeyen J.P."/>
            <person name="Petersen M."/>
            <person name="Panagiotis P."/>
            <person name="Wilbrandt J."/>
            <person name="Tanja T."/>
        </authorList>
    </citation>
    <scope>NUCLEOTIDE SEQUENCE</scope>
    <source>
        <strain evidence="2">GBR_01_08_01A</strain>
        <tissue evidence="2">Thorax + abdomen</tissue>
    </source>
</reference>
<name>A0AAD9VIY4_9HYME</name>
<protein>
    <submittedName>
        <fullName evidence="2">Uncharacterized protein</fullName>
    </submittedName>
</protein>
<comment type="caution">
    <text evidence="2">The sequence shown here is derived from an EMBL/GenBank/DDBJ whole genome shotgun (WGS) entry which is preliminary data.</text>
</comment>
<evidence type="ECO:0000313" key="2">
    <source>
        <dbReference type="EMBL" id="KAK2575372.1"/>
    </source>
</evidence>
<feature type="region of interest" description="Disordered" evidence="1">
    <location>
        <begin position="1"/>
        <end position="33"/>
    </location>
</feature>
<feature type="compositionally biased region" description="Basic and acidic residues" evidence="1">
    <location>
        <begin position="227"/>
        <end position="242"/>
    </location>
</feature>